<evidence type="ECO:0000313" key="6">
    <source>
        <dbReference type="Proteomes" id="UP000053780"/>
    </source>
</evidence>
<dbReference type="AlphaFoldDB" id="T0MF77"/>
<dbReference type="SUPFAM" id="SSF51556">
    <property type="entry name" value="Metallo-dependent hydrolases"/>
    <property type="match status" value="1"/>
</dbReference>
<keyword evidence="4" id="KW-0378">Hydrolase</keyword>
<evidence type="ECO:0000256" key="2">
    <source>
        <dbReference type="ARBA" id="ARBA00022722"/>
    </source>
</evidence>
<dbReference type="PANTHER" id="PTHR10060:SF15">
    <property type="entry name" value="DEOXYRIBONUCLEASE TATDN1"/>
    <property type="match status" value="1"/>
</dbReference>
<dbReference type="GO" id="GO:0004518">
    <property type="term" value="F:nuclease activity"/>
    <property type="evidence" value="ECO:0007669"/>
    <property type="project" value="UniProtKB-KW"/>
</dbReference>
<dbReference type="InterPro" id="IPR050891">
    <property type="entry name" value="TatD-type_Hydrolase"/>
</dbReference>
<dbReference type="PANTHER" id="PTHR10060">
    <property type="entry name" value="TATD FAMILY DEOXYRIBONUCLEASE"/>
    <property type="match status" value="1"/>
</dbReference>
<evidence type="ECO:0000256" key="3">
    <source>
        <dbReference type="ARBA" id="ARBA00022723"/>
    </source>
</evidence>
<dbReference type="OrthoDB" id="6079689at2759"/>
<dbReference type="Gene3D" id="3.20.20.140">
    <property type="entry name" value="Metal-dependent hydrolases"/>
    <property type="match status" value="2"/>
</dbReference>
<dbReference type="InterPro" id="IPR001130">
    <property type="entry name" value="TatD-like"/>
</dbReference>
<dbReference type="CDD" id="cd01310">
    <property type="entry name" value="TatD_DNAse"/>
    <property type="match status" value="1"/>
</dbReference>
<keyword evidence="6" id="KW-1185">Reference proteome</keyword>
<dbReference type="InterPro" id="IPR032466">
    <property type="entry name" value="Metal_Hydrolase"/>
</dbReference>
<evidence type="ECO:0000256" key="1">
    <source>
        <dbReference type="ARBA" id="ARBA00009275"/>
    </source>
</evidence>
<evidence type="ECO:0000313" key="5">
    <source>
        <dbReference type="EMBL" id="EQB61731.1"/>
    </source>
</evidence>
<gene>
    <name evidence="5" type="ORF">NAPIS_ORF00691</name>
</gene>
<accession>T0MF77</accession>
<keyword evidence="2" id="KW-0540">Nuclease</keyword>
<dbReference type="GO" id="GO:0046872">
    <property type="term" value="F:metal ion binding"/>
    <property type="evidence" value="ECO:0007669"/>
    <property type="project" value="UniProtKB-KW"/>
</dbReference>
<organism evidence="5 6">
    <name type="scientific">Vairimorpha apis BRL 01</name>
    <dbReference type="NCBI Taxonomy" id="1037528"/>
    <lineage>
        <taxon>Eukaryota</taxon>
        <taxon>Fungi</taxon>
        <taxon>Fungi incertae sedis</taxon>
        <taxon>Microsporidia</taxon>
        <taxon>Nosematidae</taxon>
        <taxon>Vairimorpha</taxon>
    </lineage>
</organism>
<dbReference type="GO" id="GO:0016788">
    <property type="term" value="F:hydrolase activity, acting on ester bonds"/>
    <property type="evidence" value="ECO:0007669"/>
    <property type="project" value="InterPro"/>
</dbReference>
<name>T0MF77_9MICR</name>
<proteinExistence type="inferred from homology"/>
<dbReference type="EMBL" id="KE647100">
    <property type="protein sequence ID" value="EQB61731.1"/>
    <property type="molecule type" value="Genomic_DNA"/>
</dbReference>
<keyword evidence="3" id="KW-0479">Metal-binding</keyword>
<dbReference type="Proteomes" id="UP000053780">
    <property type="component" value="Unassembled WGS sequence"/>
</dbReference>
<dbReference type="HOGENOM" id="CLU_031506_1_1_1"/>
<dbReference type="VEuPathDB" id="MicrosporidiaDB:NAPIS_ORF00691"/>
<comment type="similarity">
    <text evidence="1">Belongs to the metallo-dependent hydrolases superfamily. TatD-type hydrolase family.</text>
</comment>
<protein>
    <submittedName>
        <fullName evidence="5">Deoxyribonuclease tatdn1-like protein</fullName>
    </submittedName>
</protein>
<evidence type="ECO:0000256" key="4">
    <source>
        <dbReference type="ARBA" id="ARBA00022801"/>
    </source>
</evidence>
<reference evidence="5 6" key="1">
    <citation type="journal article" date="2013" name="BMC Genomics">
        <title>Genome sequencing and comparative genomics of honey bee microsporidia, Nosema apis reveal novel insights into host-parasite interactions.</title>
        <authorList>
            <person name="Chen Yp."/>
            <person name="Pettis J.S."/>
            <person name="Zhao Y."/>
            <person name="Liu X."/>
            <person name="Tallon L.J."/>
            <person name="Sadzewicz L.D."/>
            <person name="Li R."/>
            <person name="Zheng H."/>
            <person name="Huang S."/>
            <person name="Zhang X."/>
            <person name="Hamilton M.C."/>
            <person name="Pernal S.F."/>
            <person name="Melathopoulos A.P."/>
            <person name="Yan X."/>
            <person name="Evans J.D."/>
        </authorList>
    </citation>
    <scope>NUCLEOTIDE SEQUENCE [LARGE SCALE GENOMIC DNA]</scope>
    <source>
        <strain evidence="5 6">BRL 01</strain>
    </source>
</reference>
<sequence length="290" mass="33597">MYIDIACNITDKLFKPEKIDNIIKKCLTDNVIPIFVGLDYKSSLEALNYAEKFNTYSYVGIHPLHSQNSGNIEEILLQENNHIIAIGECGLDYYRLQDSHRDFMEILSDYQIKGVVHSFTGTIEESLELIKKGFYIGINGCSLKNELGIEIVKNLPIERILIETDSPYCKIRKSYAAYQFCDTFNLSKKIKINYPSNVLQIAECISKIKNINIDELSLLLEKNSRSFFVMYETSYDRKNEKYAGVTYPLPPKTLNKTEIEDKRLFYKKLFGKNLIVTFFNKGERKLLKKL</sequence>
<dbReference type="Pfam" id="PF01026">
    <property type="entry name" value="TatD_DNase"/>
    <property type="match status" value="1"/>
</dbReference>